<proteinExistence type="inferred from homology"/>
<evidence type="ECO:0000256" key="1">
    <source>
        <dbReference type="ARBA" id="ARBA00009502"/>
    </source>
</evidence>
<dbReference type="EMBL" id="GG745329">
    <property type="protein sequence ID" value="KNE55675.1"/>
    <property type="molecule type" value="Genomic_DNA"/>
</dbReference>
<organism evidence="2 3">
    <name type="scientific">Allomyces macrogynus (strain ATCC 38327)</name>
    <name type="common">Allomyces javanicus var. macrogynus</name>
    <dbReference type="NCBI Taxonomy" id="578462"/>
    <lineage>
        <taxon>Eukaryota</taxon>
        <taxon>Fungi</taxon>
        <taxon>Fungi incertae sedis</taxon>
        <taxon>Blastocladiomycota</taxon>
        <taxon>Blastocladiomycetes</taxon>
        <taxon>Blastocladiales</taxon>
        <taxon>Blastocladiaceae</taxon>
        <taxon>Allomyces</taxon>
    </lineage>
</organism>
<dbReference type="PANTHER" id="PTHR12448:SF0">
    <property type="entry name" value="ATP SYNTHASE SUBUNIT EPSILON, MITOCHONDRIAL"/>
    <property type="match status" value="1"/>
</dbReference>
<evidence type="ECO:0000313" key="2">
    <source>
        <dbReference type="EMBL" id="KNE55675.1"/>
    </source>
</evidence>
<dbReference type="PANTHER" id="PTHR12448">
    <property type="entry name" value="ATP SYNTHASE EPSILON CHAIN, MITOCHONDRIAL"/>
    <property type="match status" value="1"/>
</dbReference>
<dbReference type="GO" id="GO:0046933">
    <property type="term" value="F:proton-transporting ATP synthase activity, rotational mechanism"/>
    <property type="evidence" value="ECO:0007669"/>
    <property type="project" value="InterPro"/>
</dbReference>
<comment type="similarity">
    <text evidence="1">Belongs to the eukaryotic ATPase epsilon family.</text>
</comment>
<protein>
    <recommendedName>
        <fullName evidence="4">ATP synthase subunit epsilon, mitochondrial</fullName>
    </recommendedName>
</protein>
<dbReference type="GO" id="GO:0045259">
    <property type="term" value="C:proton-transporting ATP synthase complex"/>
    <property type="evidence" value="ECO:0007669"/>
    <property type="project" value="InterPro"/>
</dbReference>
<dbReference type="GO" id="GO:0005743">
    <property type="term" value="C:mitochondrial inner membrane"/>
    <property type="evidence" value="ECO:0007669"/>
    <property type="project" value="InterPro"/>
</dbReference>
<dbReference type="AlphaFoldDB" id="A0A0L0RZV7"/>
<sequence length="64" mass="7097">MSHWRAAGLTYLQYVNIAARATRQALKADLKVAALRREEQTLKVAKWAQGKQGELKEVVATTSA</sequence>
<dbReference type="InterPro" id="IPR006721">
    <property type="entry name" value="ATP_synth_F1_esu_mt"/>
</dbReference>
<reference evidence="2 3" key="1">
    <citation type="submission" date="2009-11" db="EMBL/GenBank/DDBJ databases">
        <title>Annotation of Allomyces macrogynus ATCC 38327.</title>
        <authorList>
            <consortium name="The Broad Institute Genome Sequencing Platform"/>
            <person name="Russ C."/>
            <person name="Cuomo C."/>
            <person name="Burger G."/>
            <person name="Gray M.W."/>
            <person name="Holland P.W.H."/>
            <person name="King N."/>
            <person name="Lang F.B.F."/>
            <person name="Roger A.J."/>
            <person name="Ruiz-Trillo I."/>
            <person name="Young S.K."/>
            <person name="Zeng Q."/>
            <person name="Gargeya S."/>
            <person name="Fitzgerald M."/>
            <person name="Haas B."/>
            <person name="Abouelleil A."/>
            <person name="Alvarado L."/>
            <person name="Arachchi H.M."/>
            <person name="Berlin A."/>
            <person name="Chapman S.B."/>
            <person name="Gearin G."/>
            <person name="Goldberg J."/>
            <person name="Griggs A."/>
            <person name="Gujja S."/>
            <person name="Hansen M."/>
            <person name="Heiman D."/>
            <person name="Howarth C."/>
            <person name="Larimer J."/>
            <person name="Lui A."/>
            <person name="MacDonald P.J.P."/>
            <person name="McCowen C."/>
            <person name="Montmayeur A."/>
            <person name="Murphy C."/>
            <person name="Neiman D."/>
            <person name="Pearson M."/>
            <person name="Priest M."/>
            <person name="Roberts A."/>
            <person name="Saif S."/>
            <person name="Shea T."/>
            <person name="Sisk P."/>
            <person name="Stolte C."/>
            <person name="Sykes S."/>
            <person name="Wortman J."/>
            <person name="Nusbaum C."/>
            <person name="Birren B."/>
        </authorList>
    </citation>
    <scope>NUCLEOTIDE SEQUENCE [LARGE SCALE GENOMIC DNA]</scope>
    <source>
        <strain evidence="2 3">ATCC 38327</strain>
    </source>
</reference>
<dbReference type="Pfam" id="PF04627">
    <property type="entry name" value="ATP-synt_Eps"/>
    <property type="match status" value="1"/>
</dbReference>
<dbReference type="CDD" id="cd12153">
    <property type="entry name" value="F1-ATPase_epsilon"/>
    <property type="match status" value="1"/>
</dbReference>
<dbReference type="OrthoDB" id="269124at2759"/>
<dbReference type="SUPFAM" id="SSF48690">
    <property type="entry name" value="Epsilon subunit of mitochondrial F1F0-ATP synthase"/>
    <property type="match status" value="1"/>
</dbReference>
<dbReference type="OMA" id="YTNICAR"/>
<dbReference type="InterPro" id="IPR036742">
    <property type="entry name" value="ATP_synth_F1_esu_sf_mt"/>
</dbReference>
<dbReference type="GO" id="GO:0042776">
    <property type="term" value="P:proton motive force-driven mitochondrial ATP synthesis"/>
    <property type="evidence" value="ECO:0007669"/>
    <property type="project" value="TreeGrafter"/>
</dbReference>
<gene>
    <name evidence="2" type="ORF">AMAG_01562</name>
</gene>
<evidence type="ECO:0008006" key="4">
    <source>
        <dbReference type="Google" id="ProtNLM"/>
    </source>
</evidence>
<accession>A0A0L0RZV7</accession>
<dbReference type="STRING" id="578462.A0A0L0RZV7"/>
<keyword evidence="3" id="KW-1185">Reference proteome</keyword>
<reference evidence="3" key="2">
    <citation type="submission" date="2009-11" db="EMBL/GenBank/DDBJ databases">
        <title>The Genome Sequence of Allomyces macrogynus strain ATCC 38327.</title>
        <authorList>
            <consortium name="The Broad Institute Genome Sequencing Platform"/>
            <person name="Russ C."/>
            <person name="Cuomo C."/>
            <person name="Shea T."/>
            <person name="Young S.K."/>
            <person name="Zeng Q."/>
            <person name="Koehrsen M."/>
            <person name="Haas B."/>
            <person name="Borodovsky M."/>
            <person name="Guigo R."/>
            <person name="Alvarado L."/>
            <person name="Berlin A."/>
            <person name="Borenstein D."/>
            <person name="Chen Z."/>
            <person name="Engels R."/>
            <person name="Freedman E."/>
            <person name="Gellesch M."/>
            <person name="Goldberg J."/>
            <person name="Griggs A."/>
            <person name="Gujja S."/>
            <person name="Heiman D."/>
            <person name="Hepburn T."/>
            <person name="Howarth C."/>
            <person name="Jen D."/>
            <person name="Larson L."/>
            <person name="Lewis B."/>
            <person name="Mehta T."/>
            <person name="Park D."/>
            <person name="Pearson M."/>
            <person name="Roberts A."/>
            <person name="Saif S."/>
            <person name="Shenoy N."/>
            <person name="Sisk P."/>
            <person name="Stolte C."/>
            <person name="Sykes S."/>
            <person name="Walk T."/>
            <person name="White J."/>
            <person name="Yandava C."/>
            <person name="Burger G."/>
            <person name="Gray M.W."/>
            <person name="Holland P.W.H."/>
            <person name="King N."/>
            <person name="Lang F.B.F."/>
            <person name="Roger A.J."/>
            <person name="Ruiz-Trillo I."/>
            <person name="Lander E."/>
            <person name="Nusbaum C."/>
        </authorList>
    </citation>
    <scope>NUCLEOTIDE SEQUENCE [LARGE SCALE GENOMIC DNA]</scope>
    <source>
        <strain evidence="3">ATCC 38327</strain>
    </source>
</reference>
<evidence type="ECO:0000313" key="3">
    <source>
        <dbReference type="Proteomes" id="UP000054350"/>
    </source>
</evidence>
<name>A0A0L0RZV7_ALLM3</name>
<dbReference type="VEuPathDB" id="FungiDB:AMAG_01562"/>
<dbReference type="Gene3D" id="1.10.1620.20">
    <property type="entry name" value="ATP synthase, F1 complex, epsilon subunit superfamily, mitochondrial"/>
    <property type="match status" value="1"/>
</dbReference>
<dbReference type="Proteomes" id="UP000054350">
    <property type="component" value="Unassembled WGS sequence"/>
</dbReference>